<dbReference type="SUPFAM" id="SSF54611">
    <property type="entry name" value="SecB-like"/>
    <property type="match status" value="1"/>
</dbReference>
<comment type="function">
    <text evidence="6">One of the proteins required for the normal export of preproteins out of the cell cytoplasm. It is a molecular chaperone that binds to a subset of precursor proteins, maintaining them in a translocation-competent state. It also specifically binds to its receptor SecA.</text>
</comment>
<evidence type="ECO:0000256" key="7">
    <source>
        <dbReference type="SAM" id="MobiDB-lite"/>
    </source>
</evidence>
<evidence type="ECO:0000256" key="1">
    <source>
        <dbReference type="ARBA" id="ARBA00009990"/>
    </source>
</evidence>
<dbReference type="NCBIfam" id="NF004392">
    <property type="entry name" value="PRK05751.1-3"/>
    <property type="match status" value="1"/>
</dbReference>
<dbReference type="Gene3D" id="3.10.420.10">
    <property type="entry name" value="SecB-like"/>
    <property type="match status" value="1"/>
</dbReference>
<dbReference type="Pfam" id="PF02556">
    <property type="entry name" value="SecB"/>
    <property type="match status" value="1"/>
</dbReference>
<dbReference type="PANTHER" id="PTHR36918">
    <property type="match status" value="1"/>
</dbReference>
<dbReference type="GO" id="GO:0051082">
    <property type="term" value="F:unfolded protein binding"/>
    <property type="evidence" value="ECO:0007669"/>
    <property type="project" value="InterPro"/>
</dbReference>
<keyword evidence="3 6" id="KW-0653">Protein transport</keyword>
<reference evidence="8 9" key="1">
    <citation type="submission" date="2014-10" db="EMBL/GenBank/DDBJ databases">
        <title>Draft genome sequence of Novosphingobium subterraneum DSM 12447.</title>
        <authorList>
            <person name="Gan H.M."/>
            <person name="Gan H.Y."/>
            <person name="Savka M.A."/>
        </authorList>
    </citation>
    <scope>NUCLEOTIDE SEQUENCE [LARGE SCALE GENOMIC DNA]</scope>
    <source>
        <strain evidence="8 9">DSM 12447</strain>
    </source>
</reference>
<dbReference type="EMBL" id="JRVC01000003">
    <property type="protein sequence ID" value="KHS48625.1"/>
    <property type="molecule type" value="Genomic_DNA"/>
</dbReference>
<dbReference type="InterPro" id="IPR035958">
    <property type="entry name" value="SecB-like_sf"/>
</dbReference>
<dbReference type="Proteomes" id="UP000031338">
    <property type="component" value="Unassembled WGS sequence"/>
</dbReference>
<dbReference type="STRING" id="48936.NJ75_00707"/>
<comment type="caution">
    <text evidence="8">The sequence shown here is derived from an EMBL/GenBank/DDBJ whole genome shotgun (WGS) entry which is preliminary data.</text>
</comment>
<evidence type="ECO:0000256" key="5">
    <source>
        <dbReference type="ARBA" id="ARBA00023186"/>
    </source>
</evidence>
<proteinExistence type="inferred from homology"/>
<keyword evidence="2 6" id="KW-0813">Transport</keyword>
<evidence type="ECO:0000256" key="2">
    <source>
        <dbReference type="ARBA" id="ARBA00022448"/>
    </source>
</evidence>
<keyword evidence="9" id="KW-1185">Reference proteome</keyword>
<evidence type="ECO:0000313" key="8">
    <source>
        <dbReference type="EMBL" id="KHS48625.1"/>
    </source>
</evidence>
<dbReference type="HAMAP" id="MF_00821">
    <property type="entry name" value="SecB"/>
    <property type="match status" value="1"/>
</dbReference>
<evidence type="ECO:0000256" key="3">
    <source>
        <dbReference type="ARBA" id="ARBA00022927"/>
    </source>
</evidence>
<dbReference type="PANTHER" id="PTHR36918:SF1">
    <property type="entry name" value="PROTEIN-EXPORT PROTEIN SECB"/>
    <property type="match status" value="1"/>
</dbReference>
<keyword evidence="5 6" id="KW-0143">Chaperone</keyword>
<dbReference type="GO" id="GO:0006457">
    <property type="term" value="P:protein folding"/>
    <property type="evidence" value="ECO:0007669"/>
    <property type="project" value="UniProtKB-UniRule"/>
</dbReference>
<comment type="similarity">
    <text evidence="1 6">Belongs to the SecB family.</text>
</comment>
<dbReference type="InterPro" id="IPR003708">
    <property type="entry name" value="SecB"/>
</dbReference>
<evidence type="ECO:0000313" key="9">
    <source>
        <dbReference type="Proteomes" id="UP000031338"/>
    </source>
</evidence>
<keyword evidence="6" id="KW-0963">Cytoplasm</keyword>
<protein>
    <recommendedName>
        <fullName evidence="6">Protein-export protein SecB</fullName>
    </recommendedName>
</protein>
<dbReference type="AlphaFoldDB" id="A0A0B9ADD7"/>
<name>A0A0B9ADD7_9SPHN</name>
<dbReference type="GO" id="GO:0051262">
    <property type="term" value="P:protein tetramerization"/>
    <property type="evidence" value="ECO:0007669"/>
    <property type="project" value="InterPro"/>
</dbReference>
<dbReference type="NCBIfam" id="TIGR00809">
    <property type="entry name" value="secB"/>
    <property type="match status" value="1"/>
</dbReference>
<dbReference type="PRINTS" id="PR01594">
    <property type="entry name" value="SECBCHAPRONE"/>
</dbReference>
<dbReference type="GO" id="GO:0015031">
    <property type="term" value="P:protein transport"/>
    <property type="evidence" value="ECO:0007669"/>
    <property type="project" value="UniProtKB-UniRule"/>
</dbReference>
<accession>A0A0B9ADD7</accession>
<gene>
    <name evidence="6" type="primary">secB</name>
    <name evidence="8" type="ORF">NJ75_00707</name>
</gene>
<evidence type="ECO:0000256" key="6">
    <source>
        <dbReference type="HAMAP-Rule" id="MF_00821"/>
    </source>
</evidence>
<sequence length="189" mass="20466">MMLGARPRETHTESTSDMADEGNIISNLNVDGPVPNGEDTSPAIGLISQYVKDLSVENPNAPESYQWSEAPDIAVDFNISARVIQPEIHEIELKINVTSKGAQGTAFIVELAYCGLIGMRNVPDDQAHPFLFAEGPRILFPFARRIVADAVRDAGYPPLMLEPIDFNGLYMQQLAQAQATAEATPAGQA</sequence>
<dbReference type="GO" id="GO:0005737">
    <property type="term" value="C:cytoplasm"/>
    <property type="evidence" value="ECO:0007669"/>
    <property type="project" value="UniProtKB-SubCell"/>
</dbReference>
<dbReference type="PATRIC" id="fig|48936.3.peg.714"/>
<organism evidence="8 9">
    <name type="scientific">Novosphingobium subterraneum</name>
    <dbReference type="NCBI Taxonomy" id="48936"/>
    <lineage>
        <taxon>Bacteria</taxon>
        <taxon>Pseudomonadati</taxon>
        <taxon>Pseudomonadota</taxon>
        <taxon>Alphaproteobacteria</taxon>
        <taxon>Sphingomonadales</taxon>
        <taxon>Sphingomonadaceae</taxon>
        <taxon>Novosphingobium</taxon>
    </lineage>
</organism>
<comment type="subcellular location">
    <subcellularLocation>
        <location evidence="6">Cytoplasm</location>
    </subcellularLocation>
</comment>
<keyword evidence="4 6" id="KW-0811">Translocation</keyword>
<feature type="compositionally biased region" description="Basic and acidic residues" evidence="7">
    <location>
        <begin position="1"/>
        <end position="14"/>
    </location>
</feature>
<feature type="region of interest" description="Disordered" evidence="7">
    <location>
        <begin position="1"/>
        <end position="42"/>
    </location>
</feature>
<evidence type="ECO:0000256" key="4">
    <source>
        <dbReference type="ARBA" id="ARBA00023010"/>
    </source>
</evidence>
<comment type="subunit">
    <text evidence="6">Homotetramer, a dimer of dimers. One homotetramer interacts with 1 SecA dimer.</text>
</comment>